<reference evidence="2 3" key="1">
    <citation type="submission" date="2017-12" db="EMBL/GenBank/DDBJ databases">
        <title>Genome sequence of the active heterotrophic nitrifier-denitrifier, Cupriavidus pauculus UM1.</title>
        <authorList>
            <person name="Putonti C."/>
            <person name="Castignetti D."/>
        </authorList>
    </citation>
    <scope>NUCLEOTIDE SEQUENCE [LARGE SCALE GENOMIC DNA]</scope>
    <source>
        <strain evidence="2 3">UM1</strain>
    </source>
</reference>
<comment type="caution">
    <text evidence="2">The sequence shown here is derived from an EMBL/GenBank/DDBJ whole genome shotgun (WGS) entry which is preliminary data.</text>
</comment>
<name>A0A2N5C2J8_9BURK</name>
<dbReference type="Pfam" id="PF13561">
    <property type="entry name" value="adh_short_C2"/>
    <property type="match status" value="1"/>
</dbReference>
<proteinExistence type="inferred from homology"/>
<dbReference type="FunFam" id="3.40.50.720:FF:000084">
    <property type="entry name" value="Short-chain dehydrogenase reductase"/>
    <property type="match status" value="1"/>
</dbReference>
<evidence type="ECO:0000256" key="1">
    <source>
        <dbReference type="ARBA" id="ARBA00006484"/>
    </source>
</evidence>
<dbReference type="PRINTS" id="PR00081">
    <property type="entry name" value="GDHRDH"/>
</dbReference>
<dbReference type="OrthoDB" id="9806974at2"/>
<dbReference type="CDD" id="cd05233">
    <property type="entry name" value="SDR_c"/>
    <property type="match status" value="1"/>
</dbReference>
<comment type="similarity">
    <text evidence="1">Belongs to the short-chain dehydrogenases/reductases (SDR) family.</text>
</comment>
<dbReference type="GO" id="GO:0016616">
    <property type="term" value="F:oxidoreductase activity, acting on the CH-OH group of donors, NAD or NADP as acceptor"/>
    <property type="evidence" value="ECO:0007669"/>
    <property type="project" value="TreeGrafter"/>
</dbReference>
<dbReference type="Gene3D" id="3.40.50.720">
    <property type="entry name" value="NAD(P)-binding Rossmann-like Domain"/>
    <property type="match status" value="1"/>
</dbReference>
<dbReference type="Proteomes" id="UP000234341">
    <property type="component" value="Unassembled WGS sequence"/>
</dbReference>
<protein>
    <submittedName>
        <fullName evidence="2">Short-chain dehydrogenase</fullName>
    </submittedName>
</protein>
<dbReference type="PRINTS" id="PR00080">
    <property type="entry name" value="SDRFAMILY"/>
</dbReference>
<sequence length="226" mass="23653">MVTGGGTGIGRAIAELFAADGLRVVCLGMDADGDLPSTLEFRRGDVTDAAAMRDATADLDAVSVLVNAAGIILHERKEFTPEGFRKVVDVNLNGSQCLISVLEQRLVAARGAVVNVASMWSYFGSPNNPAYTASKAGVLGLTRAYAVALAPQGVRVNAVAPGWIRTRLSAGALDNPERSAAIMARIPMQRWGTTHDVARVVRLLCTEDTAYVTGVIVPVDGGFGIA</sequence>
<dbReference type="InterPro" id="IPR020904">
    <property type="entry name" value="Sc_DH/Rdtase_CS"/>
</dbReference>
<dbReference type="SUPFAM" id="SSF51735">
    <property type="entry name" value="NAD(P)-binding Rossmann-fold domains"/>
    <property type="match status" value="1"/>
</dbReference>
<dbReference type="PANTHER" id="PTHR42760">
    <property type="entry name" value="SHORT-CHAIN DEHYDROGENASES/REDUCTASES FAMILY MEMBER"/>
    <property type="match status" value="1"/>
</dbReference>
<evidence type="ECO:0000313" key="3">
    <source>
        <dbReference type="Proteomes" id="UP000234341"/>
    </source>
</evidence>
<evidence type="ECO:0000313" key="2">
    <source>
        <dbReference type="EMBL" id="PLP96452.1"/>
    </source>
</evidence>
<dbReference type="InterPro" id="IPR002347">
    <property type="entry name" value="SDR_fam"/>
</dbReference>
<dbReference type="AlphaFoldDB" id="A0A2N5C2J8"/>
<dbReference type="InterPro" id="IPR036291">
    <property type="entry name" value="NAD(P)-bd_dom_sf"/>
</dbReference>
<gene>
    <name evidence="2" type="ORF">CYJ10_32085</name>
</gene>
<dbReference type="PROSITE" id="PS00061">
    <property type="entry name" value="ADH_SHORT"/>
    <property type="match status" value="1"/>
</dbReference>
<accession>A0A2N5C2J8</accession>
<organism evidence="2 3">
    <name type="scientific">Cupriavidus pauculus</name>
    <dbReference type="NCBI Taxonomy" id="82633"/>
    <lineage>
        <taxon>Bacteria</taxon>
        <taxon>Pseudomonadati</taxon>
        <taxon>Pseudomonadota</taxon>
        <taxon>Betaproteobacteria</taxon>
        <taxon>Burkholderiales</taxon>
        <taxon>Burkholderiaceae</taxon>
        <taxon>Cupriavidus</taxon>
    </lineage>
</organism>
<dbReference type="EMBL" id="PJRP01000027">
    <property type="protein sequence ID" value="PLP96452.1"/>
    <property type="molecule type" value="Genomic_DNA"/>
</dbReference>